<comment type="caution">
    <text evidence="1">The sequence shown here is derived from an EMBL/GenBank/DDBJ whole genome shotgun (WGS) entry which is preliminary data.</text>
</comment>
<dbReference type="AlphaFoldDB" id="A0A835I4T5"/>
<dbReference type="OrthoDB" id="10561810at2759"/>
<evidence type="ECO:0000313" key="1">
    <source>
        <dbReference type="EMBL" id="KAF9610641.1"/>
    </source>
</evidence>
<accession>A0A835I4T5</accession>
<organism evidence="1 2">
    <name type="scientific">Coptis chinensis</name>
    <dbReference type="NCBI Taxonomy" id="261450"/>
    <lineage>
        <taxon>Eukaryota</taxon>
        <taxon>Viridiplantae</taxon>
        <taxon>Streptophyta</taxon>
        <taxon>Embryophyta</taxon>
        <taxon>Tracheophyta</taxon>
        <taxon>Spermatophyta</taxon>
        <taxon>Magnoliopsida</taxon>
        <taxon>Ranunculales</taxon>
        <taxon>Ranunculaceae</taxon>
        <taxon>Coptidoideae</taxon>
        <taxon>Coptis</taxon>
    </lineage>
</organism>
<dbReference type="EMBL" id="JADFTS010000004">
    <property type="protein sequence ID" value="KAF9610641.1"/>
    <property type="molecule type" value="Genomic_DNA"/>
</dbReference>
<evidence type="ECO:0000313" key="2">
    <source>
        <dbReference type="Proteomes" id="UP000631114"/>
    </source>
</evidence>
<sequence length="148" mass="16901">MVGSWKAKVYDMLPRYGRCKVKEGSRCNDRRGAFCSREFALLAMGNADDIGDAEDRVAFDGQENGVVSGYEYVETNGVTKEKKSWFGWNKKGERMERKTLDDSKILKKFSKLARNVKLKTVDYRGHCPSCSRRILSPLYGQEDQILKS</sequence>
<protein>
    <submittedName>
        <fullName evidence="1">Uncharacterized protein</fullName>
    </submittedName>
</protein>
<proteinExistence type="predicted"/>
<reference evidence="1 2" key="1">
    <citation type="submission" date="2020-10" db="EMBL/GenBank/DDBJ databases">
        <title>The Coptis chinensis genome and diversification of protoberbering-type alkaloids.</title>
        <authorList>
            <person name="Wang B."/>
            <person name="Shu S."/>
            <person name="Song C."/>
            <person name="Liu Y."/>
        </authorList>
    </citation>
    <scope>NUCLEOTIDE SEQUENCE [LARGE SCALE GENOMIC DNA]</scope>
    <source>
        <strain evidence="1">HL-2020</strain>
        <tissue evidence="1">Leaf</tissue>
    </source>
</reference>
<keyword evidence="2" id="KW-1185">Reference proteome</keyword>
<gene>
    <name evidence="1" type="ORF">IFM89_023897</name>
</gene>
<dbReference type="Proteomes" id="UP000631114">
    <property type="component" value="Unassembled WGS sequence"/>
</dbReference>
<name>A0A835I4T5_9MAGN</name>